<organism evidence="1 2">
    <name type="scientific">Microcystis aeruginosa BLCC-F158</name>
    <dbReference type="NCBI Taxonomy" id="2755316"/>
    <lineage>
        <taxon>Bacteria</taxon>
        <taxon>Bacillati</taxon>
        <taxon>Cyanobacteriota</taxon>
        <taxon>Cyanophyceae</taxon>
        <taxon>Oscillatoriophycideae</taxon>
        <taxon>Chroococcales</taxon>
        <taxon>Microcystaceae</taxon>
        <taxon>Microcystis</taxon>
    </lineage>
</organism>
<protein>
    <submittedName>
        <fullName evidence="1">CRISPR-associated protein Cas10</fullName>
    </submittedName>
</protein>
<dbReference type="EMBL" id="JACEGC010000297">
    <property type="protein sequence ID" value="MBC1198227.1"/>
    <property type="molecule type" value="Genomic_DNA"/>
</dbReference>
<evidence type="ECO:0000313" key="1">
    <source>
        <dbReference type="EMBL" id="MBC1198227.1"/>
    </source>
</evidence>
<evidence type="ECO:0000313" key="2">
    <source>
        <dbReference type="Proteomes" id="UP000525432"/>
    </source>
</evidence>
<comment type="caution">
    <text evidence="1">The sequence shown here is derived from an EMBL/GenBank/DDBJ whole genome shotgun (WGS) entry which is preliminary data.</text>
</comment>
<proteinExistence type="predicted"/>
<gene>
    <name evidence="1" type="ORF">H0901_24110</name>
</gene>
<accession>A0A841VBE5</accession>
<sequence>KSPKNQGKNRLAVRILFNSGNYLEWVYPWENLKDILDSYCDRSEGKNWTHFYNDIATLENRRAFTDDNHDIANAVFNLYFNQNIPIDTTSHQDKNNWVINLSKVANHLT</sequence>
<dbReference type="AlphaFoldDB" id="A0A841VBE5"/>
<feature type="non-terminal residue" evidence="1">
    <location>
        <position position="1"/>
    </location>
</feature>
<dbReference type="Proteomes" id="UP000525432">
    <property type="component" value="Unassembled WGS sequence"/>
</dbReference>
<reference evidence="1 2" key="1">
    <citation type="submission" date="2020-07" db="EMBL/GenBank/DDBJ databases">
        <title>Genomes of two Microcystis aeruginosa (Cyanobacteria) strains from Florida (USA) with disparate toxicogenic potential.</title>
        <authorList>
            <person name="Lefler F.W."/>
            <person name="Barbosa M."/>
            <person name="Berthold D.E."/>
            <person name="Laughinghouse H.D. IV."/>
        </authorList>
    </citation>
    <scope>NUCLEOTIDE SEQUENCE [LARGE SCALE GENOMIC DNA]</scope>
    <source>
        <strain evidence="1 2">BLCCF158</strain>
    </source>
</reference>
<name>A0A841VBE5_MICAE</name>